<keyword evidence="5" id="KW-0963">Cytoplasm</keyword>
<dbReference type="GO" id="GO:0005524">
    <property type="term" value="F:ATP binding"/>
    <property type="evidence" value="ECO:0007669"/>
    <property type="project" value="UniProtKB-KW"/>
</dbReference>
<dbReference type="EC" id="6.3.5.3" evidence="4"/>
<sequence length="1367" mass="153252">MLISLGLNALSNFRLNSLKNKINTSLSKNHLNTSFCTDIYSIYIHFIWLNTDEPFPDSISFSINELLKYGIETNKDDPNIKTLISSISESKFPNNTFIVLPRTGTISPWSSKATSIAYVCGFGKYIKRIERGILFYILTDDKKSLVSRLSEFSSHLYDRMTQRIDYVFPTEEIFFKKHEHLSFLEIPIGYPKVLKEEALINFENLNKKYNLALTQDELLYLIDVFSGKNKLLESRNPYDIELFMFGQINSEHCRHKVFNATWNINNIQKPYSLFSMIRNTHMKNPHYTISAYSDNAAVLVGREISNFYPDFETKIWKRNNELVHFLVKVETHNHPTAVSPFPGASTGSGGEIRDEGSVGQGSKPKAGLTGFSVSDLLIPNFHQPWELDIGKPNHIASSLEIILNAPIGSASFNNEFGRPSILGYFRTLTTKVCNFDGKNEFWGYHKPIMISGGIGSVKNIHAIKSKVTPGAMLVILGGPSMLIGLGGGTASSLNSGDCSEELDFSSVQRGNPEMQRRAQMVIDTCTSLNLKNPIQTIHDVGAGGLSNAFPELLYNSHLGAEIELREIPTDDPGMSPMELWCCEAQERYVLSVLPENINILKSIAERERCPIAIVGQTTEKRHLVLTDRLFNSTIDLPMSVLFEELPKLSKMDSSEKFLLSKFTLLPENKTNKIFSILKEAIKRVLMLPSVGSKSFLITIGDRTVTGLVSRDQMVGPWQTPVSDVAVVLSSISDTNDYGEAFSIGEKPAISIISPSASARMAVAESLTNICASDIIGIEKICLSANWMASYTHKGQGAALYEAVEAIGNDLCPQLGISIPVGKDSLSMKMKWRNEGVDREVTAPLSVIISAFSLVEDVKKTWTPQLKRKTEKGVGETILIFVDLAEGRKRMGGSAVAQVFSQIGNEAPDIVDVKCFKLYLEIVKDLHNDDIVLAYHDKSDGGIFSAAVEMSFAGRVGLKLILDDLCHKNASEQDYINILFNEELGGLFQIRKTDLERFKKYFLSKKFNINNIYTIGYIQNENLQVISIEHFGYEIYQSSRGELQQMWSSTSYNIQSLRDNSECAKEEFENIIDDFDPGLTFLLTYSMKDICIPPSLLSHRPKVAILREQGINGYYEMAYAFECSGFTAVDVHMSDLINKEVDLNKFVGFSACGGFSYGDVLGGGAGWAKSVLFHPDVRQSFYEFFSLRKDTFALGICNGCQFLTKLKELIPGAKCWPDFIYNKSEQYESRFISVKITKSDNTDITSTSVFFSGMEGSIIPIPVAHGEGRAYFNNYEDCRIFFDKKLTALEYVDNYGKVTDRYPYNPNGSQYSIAGIKSIDGRILALMPHPERVIKRNSNSYYPADQAIEWGKWGPWVQMFRSVRRWVG</sequence>
<evidence type="ECO:0000256" key="15">
    <source>
        <dbReference type="ARBA" id="ARBA00052585"/>
    </source>
</evidence>
<evidence type="ECO:0000256" key="8">
    <source>
        <dbReference type="ARBA" id="ARBA00022741"/>
    </source>
</evidence>
<keyword evidence="8" id="KW-0547">Nucleotide-binding</keyword>
<feature type="domain" description="FGAR-AT PurM N-terminal-like" evidence="22">
    <location>
        <begin position="692"/>
        <end position="852"/>
    </location>
</feature>
<proteinExistence type="inferred from homology"/>
<dbReference type="InterPro" id="IPR041609">
    <property type="entry name" value="PurL_linker"/>
</dbReference>
<dbReference type="Pfam" id="PF18076">
    <property type="entry name" value="FGAR-AT_N"/>
    <property type="match status" value="1"/>
</dbReference>
<dbReference type="Gene3D" id="3.40.50.880">
    <property type="match status" value="1"/>
</dbReference>
<dbReference type="InterPro" id="IPR040707">
    <property type="entry name" value="FGAR-AT_N"/>
</dbReference>
<evidence type="ECO:0000256" key="7">
    <source>
        <dbReference type="ARBA" id="ARBA00022723"/>
    </source>
</evidence>
<dbReference type="Pfam" id="PF18072">
    <property type="entry name" value="FGAR-AT_linker"/>
    <property type="match status" value="1"/>
</dbReference>
<dbReference type="GO" id="GO:0004642">
    <property type="term" value="F:phosphoribosylformylglycinamidine synthase activity"/>
    <property type="evidence" value="ECO:0007669"/>
    <property type="project" value="UniProtKB-EC"/>
</dbReference>
<keyword evidence="24" id="KW-1185">Reference proteome</keyword>
<evidence type="ECO:0000259" key="21">
    <source>
        <dbReference type="Pfam" id="PF18076"/>
    </source>
</evidence>
<dbReference type="Pfam" id="PF22689">
    <property type="entry name" value="FGAR-AT_PurM_N-like"/>
    <property type="match status" value="1"/>
</dbReference>
<dbReference type="InterPro" id="IPR055181">
    <property type="entry name" value="FGAR-AT_PurM_N-like"/>
</dbReference>
<dbReference type="SUPFAM" id="SSF52317">
    <property type="entry name" value="Class I glutamine amidotransferase-like"/>
    <property type="match status" value="1"/>
</dbReference>
<reference evidence="24" key="1">
    <citation type="journal article" date="2016" name="Nat. Commun.">
        <title>Genome analysis of three Pneumocystis species reveals adaptation mechanisms to life exclusively in mammalian hosts.</title>
        <authorList>
            <person name="Ma L."/>
            <person name="Chen Z."/>
            <person name="Huang D.W."/>
            <person name="Kutty G."/>
            <person name="Ishihara M."/>
            <person name="Wang H."/>
            <person name="Abouelleil A."/>
            <person name="Bishop L."/>
            <person name="Davey E."/>
            <person name="Deng R."/>
            <person name="Deng X."/>
            <person name="Fan L."/>
            <person name="Fantoni G."/>
            <person name="Fitzgerald M."/>
            <person name="Gogineni E."/>
            <person name="Goldberg J.M."/>
            <person name="Handley G."/>
            <person name="Hu X."/>
            <person name="Huber C."/>
            <person name="Jiao X."/>
            <person name="Jones K."/>
            <person name="Levin J.Z."/>
            <person name="Liu Y."/>
            <person name="Macdonald P."/>
            <person name="Melnikov A."/>
            <person name="Raley C."/>
            <person name="Sassi M."/>
            <person name="Sherman B.T."/>
            <person name="Song X."/>
            <person name="Sykes S."/>
            <person name="Tran B."/>
            <person name="Walsh L."/>
            <person name="Xia Y."/>
            <person name="Yang J."/>
            <person name="Young S."/>
            <person name="Zeng Q."/>
            <person name="Zheng X."/>
            <person name="Stephens R."/>
            <person name="Nusbaum C."/>
            <person name="Birren B.W."/>
            <person name="Azadi P."/>
            <person name="Lempicki R.A."/>
            <person name="Cuomo C.A."/>
            <person name="Kovacs J.A."/>
        </authorList>
    </citation>
    <scope>NUCLEOTIDE SEQUENCE [LARGE SCALE GENOMIC DNA]</scope>
    <source>
        <strain evidence="24">RU7</strain>
    </source>
</reference>
<evidence type="ECO:0000313" key="23">
    <source>
        <dbReference type="EMBL" id="KTW32359.1"/>
    </source>
</evidence>
<dbReference type="UniPathway" id="UPA00074">
    <property type="reaction ID" value="UER00128"/>
</dbReference>
<dbReference type="Gene3D" id="3.30.1330.10">
    <property type="entry name" value="PurM-like, N-terminal domain"/>
    <property type="match status" value="2"/>
</dbReference>
<evidence type="ECO:0000256" key="4">
    <source>
        <dbReference type="ARBA" id="ARBA00012747"/>
    </source>
</evidence>
<feature type="domain" description="Phosphoribosylformylglycinamidine synthase linker" evidence="20">
    <location>
        <begin position="203"/>
        <end position="256"/>
    </location>
</feature>
<dbReference type="FunFam" id="3.90.650.10:FF:000024">
    <property type="entry name" value="Phosphoribosylformylglycinamidine synthase"/>
    <property type="match status" value="1"/>
</dbReference>
<dbReference type="SUPFAM" id="SSF109736">
    <property type="entry name" value="FGAM synthase PurL, linker domain"/>
    <property type="match status" value="1"/>
</dbReference>
<evidence type="ECO:0000256" key="9">
    <source>
        <dbReference type="ARBA" id="ARBA00022755"/>
    </source>
</evidence>
<evidence type="ECO:0000256" key="14">
    <source>
        <dbReference type="ARBA" id="ARBA00032632"/>
    </source>
</evidence>
<dbReference type="InterPro" id="IPR036921">
    <property type="entry name" value="PurM-like_N_sf"/>
</dbReference>
<comment type="caution">
    <text evidence="23">The sequence shown here is derived from an EMBL/GenBank/DDBJ whole genome shotgun (WGS) entry which is preliminary data.</text>
</comment>
<evidence type="ECO:0000256" key="12">
    <source>
        <dbReference type="ARBA" id="ARBA00022962"/>
    </source>
</evidence>
<dbReference type="InterPro" id="IPR029062">
    <property type="entry name" value="Class_I_gatase-like"/>
</dbReference>
<dbReference type="NCBIfam" id="TIGR01735">
    <property type="entry name" value="FGAM_synt"/>
    <property type="match status" value="1"/>
</dbReference>
<dbReference type="SUPFAM" id="SSF56042">
    <property type="entry name" value="PurM C-terminal domain-like"/>
    <property type="match status" value="2"/>
</dbReference>
<evidence type="ECO:0000256" key="13">
    <source>
        <dbReference type="ARBA" id="ARBA00029823"/>
    </source>
</evidence>
<dbReference type="GO" id="GO:0046872">
    <property type="term" value="F:metal ion binding"/>
    <property type="evidence" value="ECO:0007669"/>
    <property type="project" value="UniProtKB-KW"/>
</dbReference>
<dbReference type="RefSeq" id="XP_018231051.1">
    <property type="nucleotide sequence ID" value="XM_018372715.1"/>
</dbReference>
<dbReference type="GeneID" id="28938970"/>
<dbReference type="CDD" id="cd02203">
    <property type="entry name" value="PurL_repeat1"/>
    <property type="match status" value="1"/>
</dbReference>
<protein>
    <recommendedName>
        <fullName evidence="17">Phosphoribosylformylglycinamidine synthase</fullName>
        <ecNumber evidence="4">6.3.5.3</ecNumber>
    </recommendedName>
    <alternativeName>
        <fullName evidence="14">Formylglycinamide ribonucleotide amidotransferase</fullName>
    </alternativeName>
    <alternativeName>
        <fullName evidence="13">Formylglycinamide ribotide amidotransferase</fullName>
    </alternativeName>
</protein>
<dbReference type="FunFam" id="3.40.50.880:FF:000008">
    <property type="entry name" value="Phosphoribosylformylglycinamidine synthase"/>
    <property type="match status" value="1"/>
</dbReference>
<keyword evidence="10" id="KW-0067">ATP-binding</keyword>
<name>A0A0W4ZVF5_PNEJ7</name>
<evidence type="ECO:0000259" key="22">
    <source>
        <dbReference type="Pfam" id="PF22689"/>
    </source>
</evidence>
<dbReference type="EMBL" id="LFWA01000002">
    <property type="protein sequence ID" value="KTW32359.1"/>
    <property type="molecule type" value="Genomic_DNA"/>
</dbReference>
<keyword evidence="7" id="KW-0479">Metal-binding</keyword>
<dbReference type="NCBIfam" id="NF003672">
    <property type="entry name" value="PRK05297.1"/>
    <property type="match status" value="1"/>
</dbReference>
<evidence type="ECO:0000256" key="6">
    <source>
        <dbReference type="ARBA" id="ARBA00022598"/>
    </source>
</evidence>
<comment type="pathway">
    <text evidence="2">Purine metabolism; IMP biosynthesis via de novo pathway; 5-amino-1-(5-phospho-D-ribosyl)imidazole from N(2)-formyl-N(1)-(5-phospho-D-ribosyl)glycinamide: step 1/2.</text>
</comment>
<dbReference type="PANTHER" id="PTHR10099:SF1">
    <property type="entry name" value="PHOSPHORIBOSYLFORMYLGLYCINAMIDINE SYNTHASE"/>
    <property type="match status" value="1"/>
</dbReference>
<dbReference type="SUPFAM" id="SSF82697">
    <property type="entry name" value="PurS-like"/>
    <property type="match status" value="1"/>
</dbReference>
<dbReference type="eggNOG" id="KOG1907">
    <property type="taxonomic scope" value="Eukaryota"/>
</dbReference>
<evidence type="ECO:0000259" key="19">
    <source>
        <dbReference type="Pfam" id="PF02769"/>
    </source>
</evidence>
<dbReference type="OrthoDB" id="6666987at2759"/>
<evidence type="ECO:0000256" key="17">
    <source>
        <dbReference type="ARBA" id="ARBA00071729"/>
    </source>
</evidence>
<dbReference type="CDD" id="cd01740">
    <property type="entry name" value="GATase1_FGAR_AT"/>
    <property type="match status" value="1"/>
</dbReference>
<dbReference type="InterPro" id="IPR010073">
    <property type="entry name" value="PurL_large"/>
</dbReference>
<evidence type="ECO:0000256" key="1">
    <source>
        <dbReference type="ARBA" id="ARBA00004496"/>
    </source>
</evidence>
<accession>A0A0W4ZVF5</accession>
<evidence type="ECO:0000256" key="10">
    <source>
        <dbReference type="ARBA" id="ARBA00022840"/>
    </source>
</evidence>
<dbReference type="Pfam" id="PF13507">
    <property type="entry name" value="GATase_5"/>
    <property type="match status" value="1"/>
</dbReference>
<evidence type="ECO:0000256" key="5">
    <source>
        <dbReference type="ARBA" id="ARBA00022490"/>
    </source>
</evidence>
<dbReference type="SUPFAM" id="SSF55326">
    <property type="entry name" value="PurM N-terminal domain-like"/>
    <property type="match status" value="2"/>
</dbReference>
<dbReference type="STRING" id="1408657.A0A0W4ZVF5"/>
<dbReference type="InterPro" id="IPR010918">
    <property type="entry name" value="PurM-like_C_dom"/>
</dbReference>
<gene>
    <name evidence="23" type="ORF">T551_00449</name>
</gene>
<dbReference type="Pfam" id="PF02769">
    <property type="entry name" value="AIRS_C"/>
    <property type="match status" value="2"/>
</dbReference>
<feature type="region of interest" description="Disordered" evidence="18">
    <location>
        <begin position="337"/>
        <end position="364"/>
    </location>
</feature>
<feature type="domain" description="PurM-like C-terminal" evidence="19">
    <location>
        <begin position="888"/>
        <end position="1021"/>
    </location>
</feature>
<feature type="domain" description="Phosphoribosylformylglycinamidine synthase N-terminal" evidence="21">
    <location>
        <begin position="43"/>
        <end position="164"/>
    </location>
</feature>
<evidence type="ECO:0000256" key="11">
    <source>
        <dbReference type="ARBA" id="ARBA00022842"/>
    </source>
</evidence>
<keyword evidence="6" id="KW-0436">Ligase</keyword>
<dbReference type="Proteomes" id="UP000053447">
    <property type="component" value="Unassembled WGS sequence"/>
</dbReference>
<dbReference type="InterPro" id="IPR036676">
    <property type="entry name" value="PurM-like_C_sf"/>
</dbReference>
<dbReference type="HAMAP" id="MF_00419">
    <property type="entry name" value="PurL_1"/>
    <property type="match status" value="1"/>
</dbReference>
<evidence type="ECO:0000313" key="24">
    <source>
        <dbReference type="Proteomes" id="UP000053447"/>
    </source>
</evidence>
<keyword evidence="9" id="KW-0658">Purine biosynthesis</keyword>
<dbReference type="VEuPathDB" id="FungiDB:T551_00449"/>
<dbReference type="PANTHER" id="PTHR10099">
    <property type="entry name" value="PHOSPHORIBOSYLFORMYLGLYCINAMIDINE SYNTHASE"/>
    <property type="match status" value="1"/>
</dbReference>
<evidence type="ECO:0000259" key="20">
    <source>
        <dbReference type="Pfam" id="PF18072"/>
    </source>
</evidence>
<dbReference type="CDD" id="cd02204">
    <property type="entry name" value="PurL_repeat2"/>
    <property type="match status" value="1"/>
</dbReference>
<dbReference type="InterPro" id="IPR036604">
    <property type="entry name" value="PurS-like_sf"/>
</dbReference>
<evidence type="ECO:0000256" key="3">
    <source>
        <dbReference type="ARBA" id="ARBA00008608"/>
    </source>
</evidence>
<evidence type="ECO:0000256" key="2">
    <source>
        <dbReference type="ARBA" id="ARBA00004920"/>
    </source>
</evidence>
<evidence type="ECO:0000256" key="18">
    <source>
        <dbReference type="SAM" id="MobiDB-lite"/>
    </source>
</evidence>
<comment type="function">
    <text evidence="16">Phosphoribosylformylglycinamidine synthase involved in the purines biosynthetic pathway. Catalyzes the ATP-dependent conversion of formylglycinamide ribonucleotide (FGAR) and glutamine to yield formylglycinamidine ribonucleotide (FGAM) and glutamate.</text>
</comment>
<dbReference type="FunFam" id="3.30.1330.10:FF:000002">
    <property type="entry name" value="Phosphoribosylformylglycinamidine synthase"/>
    <property type="match status" value="1"/>
</dbReference>
<dbReference type="FunFam" id="3.30.1330.10:FF:000005">
    <property type="entry name" value="Phosphoribosylformylglycinamidine synthase"/>
    <property type="match status" value="1"/>
</dbReference>
<evidence type="ECO:0000256" key="16">
    <source>
        <dbReference type="ARBA" id="ARBA00057317"/>
    </source>
</evidence>
<dbReference type="Gene3D" id="3.90.650.10">
    <property type="entry name" value="PurM-like C-terminal domain"/>
    <property type="match status" value="2"/>
</dbReference>
<feature type="domain" description="PurM-like C-terminal" evidence="19">
    <location>
        <begin position="469"/>
        <end position="626"/>
    </location>
</feature>
<comment type="similarity">
    <text evidence="3">In the N-terminal section; belongs to the FGAMS family.</text>
</comment>
<dbReference type="GO" id="GO:0006189">
    <property type="term" value="P:'de novo' IMP biosynthetic process"/>
    <property type="evidence" value="ECO:0007669"/>
    <property type="project" value="UniProtKB-UniPathway"/>
</dbReference>
<dbReference type="PROSITE" id="PS51273">
    <property type="entry name" value="GATASE_TYPE_1"/>
    <property type="match status" value="1"/>
</dbReference>
<comment type="subcellular location">
    <subcellularLocation>
        <location evidence="1">Cytoplasm</location>
    </subcellularLocation>
</comment>
<organism evidence="23 24">
    <name type="scientific">Pneumocystis jirovecii (strain RU7)</name>
    <name type="common">Human pneumocystis pneumonia agent</name>
    <dbReference type="NCBI Taxonomy" id="1408657"/>
    <lineage>
        <taxon>Eukaryota</taxon>
        <taxon>Fungi</taxon>
        <taxon>Dikarya</taxon>
        <taxon>Ascomycota</taxon>
        <taxon>Taphrinomycotina</taxon>
        <taxon>Pneumocystomycetes</taxon>
        <taxon>Pneumocystaceae</taxon>
        <taxon>Pneumocystis</taxon>
    </lineage>
</organism>
<keyword evidence="11" id="KW-0460">Magnesium</keyword>
<dbReference type="Gene3D" id="1.10.8.750">
    <property type="entry name" value="Phosphoribosylformylglycinamidine synthase, linker domain"/>
    <property type="match status" value="1"/>
</dbReference>
<keyword evidence="12" id="KW-0315">Glutamine amidotransferase</keyword>
<dbReference type="SMART" id="SM01211">
    <property type="entry name" value="GATase_5"/>
    <property type="match status" value="1"/>
</dbReference>
<comment type="catalytic activity">
    <reaction evidence="15">
        <text>N(2)-formyl-N(1)-(5-phospho-beta-D-ribosyl)glycinamide + L-glutamine + ATP + H2O = 2-formamido-N(1)-(5-O-phospho-beta-D-ribosyl)acetamidine + L-glutamate + ADP + phosphate + H(+)</text>
        <dbReference type="Rhea" id="RHEA:17129"/>
        <dbReference type="ChEBI" id="CHEBI:15377"/>
        <dbReference type="ChEBI" id="CHEBI:15378"/>
        <dbReference type="ChEBI" id="CHEBI:29985"/>
        <dbReference type="ChEBI" id="CHEBI:30616"/>
        <dbReference type="ChEBI" id="CHEBI:43474"/>
        <dbReference type="ChEBI" id="CHEBI:58359"/>
        <dbReference type="ChEBI" id="CHEBI:147286"/>
        <dbReference type="ChEBI" id="CHEBI:147287"/>
        <dbReference type="ChEBI" id="CHEBI:456216"/>
        <dbReference type="EC" id="6.3.5.3"/>
    </reaction>
</comment>
<dbReference type="GO" id="GO:0005737">
    <property type="term" value="C:cytoplasm"/>
    <property type="evidence" value="ECO:0007669"/>
    <property type="project" value="UniProtKB-SubCell"/>
</dbReference>